<dbReference type="EMBL" id="JANIBM010000008">
    <property type="protein sequence ID" value="MCQ8181327.1"/>
    <property type="molecule type" value="Genomic_DNA"/>
</dbReference>
<dbReference type="PANTHER" id="PTHR46889">
    <property type="entry name" value="TRANSPOSASE INSF FOR INSERTION SEQUENCE IS3B-RELATED"/>
    <property type="match status" value="1"/>
</dbReference>
<evidence type="ECO:0000313" key="3">
    <source>
        <dbReference type="Proteomes" id="UP001524569"/>
    </source>
</evidence>
<dbReference type="PANTHER" id="PTHR46889:SF4">
    <property type="entry name" value="TRANSPOSASE INSO FOR INSERTION SEQUENCE ELEMENT IS911B-RELATED"/>
    <property type="match status" value="1"/>
</dbReference>
<dbReference type="InterPro" id="IPR025948">
    <property type="entry name" value="HTH-like_dom"/>
</dbReference>
<keyword evidence="3" id="KW-1185">Reference proteome</keyword>
<reference evidence="2 3" key="1">
    <citation type="submission" date="2022-07" db="EMBL/GenBank/DDBJ databases">
        <title>Methylomonas rivi sp. nov., Methylomonas rosea sp. nov., Methylomonas aureus sp. nov. and Methylomonas subterranea sp. nov., four novel methanotrophs isolated from a freshwater creek and the deep terrestrial subsurface.</title>
        <authorList>
            <person name="Abin C."/>
            <person name="Sankaranarayanan K."/>
            <person name="Garner C."/>
            <person name="Sindelar R."/>
            <person name="Kotary K."/>
            <person name="Garner R."/>
            <person name="Barclay S."/>
            <person name="Lawson P."/>
            <person name="Krumholz L."/>
        </authorList>
    </citation>
    <scope>NUCLEOTIDE SEQUENCE [LARGE SCALE GENOMIC DNA]</scope>
    <source>
        <strain evidence="2 3">SURF-1</strain>
    </source>
</reference>
<protein>
    <submittedName>
        <fullName evidence="2">IS3 family transposase</fullName>
    </submittedName>
</protein>
<organism evidence="2 3">
    <name type="scientific">Methylomonas aurea</name>
    <dbReference type="NCBI Taxonomy" id="2952224"/>
    <lineage>
        <taxon>Bacteria</taxon>
        <taxon>Pseudomonadati</taxon>
        <taxon>Pseudomonadota</taxon>
        <taxon>Gammaproteobacteria</taxon>
        <taxon>Methylococcales</taxon>
        <taxon>Methylococcaceae</taxon>
        <taxon>Methylomonas</taxon>
    </lineage>
</organism>
<name>A0ABT1UGH1_9GAMM</name>
<accession>A0ABT1UGH1</accession>
<gene>
    <name evidence="2" type="ORF">NP603_09420</name>
</gene>
<dbReference type="Proteomes" id="UP001524569">
    <property type="component" value="Unassembled WGS sequence"/>
</dbReference>
<evidence type="ECO:0000259" key="1">
    <source>
        <dbReference type="Pfam" id="PF13276"/>
    </source>
</evidence>
<evidence type="ECO:0000313" key="2">
    <source>
        <dbReference type="EMBL" id="MCQ8181327.1"/>
    </source>
</evidence>
<sequence length="96" mass="11109">MSNLVHQAFEKSRRSYGTRRIKTALSHQGQSVRRRRIGSLMREAGLMCKTKRRFNVTTDSKHDLPIAPNHLDRQFAVDQANQVYVGDITYIYTQEG</sequence>
<dbReference type="InterPro" id="IPR050900">
    <property type="entry name" value="Transposase_IS3/IS150/IS904"/>
</dbReference>
<feature type="domain" description="HTH-like" evidence="1">
    <location>
        <begin position="3"/>
        <end position="54"/>
    </location>
</feature>
<comment type="caution">
    <text evidence="2">The sequence shown here is derived from an EMBL/GenBank/DDBJ whole genome shotgun (WGS) entry which is preliminary data.</text>
</comment>
<dbReference type="Pfam" id="PF13276">
    <property type="entry name" value="HTH_21"/>
    <property type="match status" value="1"/>
</dbReference>
<proteinExistence type="predicted"/>